<dbReference type="EMBL" id="CM055106">
    <property type="protein sequence ID" value="KAJ7530326.1"/>
    <property type="molecule type" value="Genomic_DNA"/>
</dbReference>
<accession>A0ACC2BKQ9</accession>
<keyword evidence="2" id="KW-1185">Reference proteome</keyword>
<comment type="caution">
    <text evidence="1">The sequence shown here is derived from an EMBL/GenBank/DDBJ whole genome shotgun (WGS) entry which is preliminary data.</text>
</comment>
<evidence type="ECO:0000313" key="2">
    <source>
        <dbReference type="Proteomes" id="UP001162992"/>
    </source>
</evidence>
<sequence>MGEHVVLDVNSPSSIAFDVDSLPGLSIPTQHVQGFGLGNKDGISYPVGEALDKADSSEHITCSTSTCIAIKYDEALSTSRRKATGDGSIECRICQEEDDKENLEAPCACSGSLKYAHRKCVQRWCDEKGDTICEICQQTYKSGYEVPDRPIISDGSTMELRYSLSNGHWGFGTDSQAGVRDPRVLAMLQAEYEEYTTANANSAACLRSAALVLMALLLLHHGLEFAAPSLDEDLCTFFTIFLLKAVGFLLPCYIMARAVNMLQRRRQRQEATMVATEVSILLRAAQARRMQLSIAPGPFVEH</sequence>
<proteinExistence type="predicted"/>
<reference evidence="2" key="1">
    <citation type="journal article" date="2024" name="Proc. Natl. Acad. Sci. U.S.A.">
        <title>Extraordinary preservation of gene collinearity over three hundred million years revealed in homosporous lycophytes.</title>
        <authorList>
            <person name="Li C."/>
            <person name="Wickell D."/>
            <person name="Kuo L.Y."/>
            <person name="Chen X."/>
            <person name="Nie B."/>
            <person name="Liao X."/>
            <person name="Peng D."/>
            <person name="Ji J."/>
            <person name="Jenkins J."/>
            <person name="Williams M."/>
            <person name="Shu S."/>
            <person name="Plott C."/>
            <person name="Barry K."/>
            <person name="Rajasekar S."/>
            <person name="Grimwood J."/>
            <person name="Han X."/>
            <person name="Sun S."/>
            <person name="Hou Z."/>
            <person name="He W."/>
            <person name="Dai G."/>
            <person name="Sun C."/>
            <person name="Schmutz J."/>
            <person name="Leebens-Mack J.H."/>
            <person name="Li F.W."/>
            <person name="Wang L."/>
        </authorList>
    </citation>
    <scope>NUCLEOTIDE SEQUENCE [LARGE SCALE GENOMIC DNA]</scope>
    <source>
        <strain evidence="2">cv. PW_Plant_1</strain>
    </source>
</reference>
<dbReference type="Proteomes" id="UP001162992">
    <property type="component" value="Chromosome 15"/>
</dbReference>
<gene>
    <name evidence="1" type="ORF">O6H91_15G089600</name>
</gene>
<name>A0ACC2BKQ9_DIPCM</name>
<protein>
    <submittedName>
        <fullName evidence="1">Uncharacterized protein</fullName>
    </submittedName>
</protein>
<organism evidence="1 2">
    <name type="scientific">Diphasiastrum complanatum</name>
    <name type="common">Issler's clubmoss</name>
    <name type="synonym">Lycopodium complanatum</name>
    <dbReference type="NCBI Taxonomy" id="34168"/>
    <lineage>
        <taxon>Eukaryota</taxon>
        <taxon>Viridiplantae</taxon>
        <taxon>Streptophyta</taxon>
        <taxon>Embryophyta</taxon>
        <taxon>Tracheophyta</taxon>
        <taxon>Lycopodiopsida</taxon>
        <taxon>Lycopodiales</taxon>
        <taxon>Lycopodiaceae</taxon>
        <taxon>Lycopodioideae</taxon>
        <taxon>Diphasiastrum</taxon>
    </lineage>
</organism>
<evidence type="ECO:0000313" key="1">
    <source>
        <dbReference type="EMBL" id="KAJ7530326.1"/>
    </source>
</evidence>